<feature type="compositionally biased region" description="Basic and acidic residues" evidence="9">
    <location>
        <begin position="384"/>
        <end position="394"/>
    </location>
</feature>
<dbReference type="GO" id="GO:0005687">
    <property type="term" value="C:U4 snRNP"/>
    <property type="evidence" value="ECO:0007669"/>
    <property type="project" value="TreeGrafter"/>
</dbReference>
<dbReference type="PANTHER" id="PTHR13904:SF0">
    <property type="entry name" value="U4_U6 SMALL NUCLEAR RIBONUCLEOPROTEIN PRP31"/>
    <property type="match status" value="1"/>
</dbReference>
<evidence type="ECO:0000313" key="12">
    <source>
        <dbReference type="Proteomes" id="UP001151582"/>
    </source>
</evidence>
<comment type="similarity">
    <text evidence="2">Belongs to the PRP31 family.</text>
</comment>
<dbReference type="InterPro" id="IPR042239">
    <property type="entry name" value="Nop_C"/>
</dbReference>
<dbReference type="Pfam" id="PF01798">
    <property type="entry name" value="Nop"/>
    <property type="match status" value="1"/>
</dbReference>
<dbReference type="Pfam" id="PF09785">
    <property type="entry name" value="Prp31_C"/>
    <property type="match status" value="1"/>
</dbReference>
<keyword evidence="5" id="KW-0694">RNA-binding</keyword>
<dbReference type="InterPro" id="IPR002687">
    <property type="entry name" value="Nop_dom"/>
</dbReference>
<dbReference type="EMBL" id="JANBQB010000315">
    <property type="protein sequence ID" value="KAJ1977861.1"/>
    <property type="molecule type" value="Genomic_DNA"/>
</dbReference>
<dbReference type="Gene3D" id="1.10.246.90">
    <property type="entry name" value="Nop domain"/>
    <property type="match status" value="1"/>
</dbReference>
<dbReference type="AlphaFoldDB" id="A0A9W8B016"/>
<evidence type="ECO:0000256" key="8">
    <source>
        <dbReference type="ARBA" id="ARBA00023274"/>
    </source>
</evidence>
<dbReference type="FunFam" id="1.10.287.4070:FF:000003">
    <property type="entry name" value="U4/U6 small nuclear ribonucleoprotein PRP31"/>
    <property type="match status" value="1"/>
</dbReference>
<feature type="region of interest" description="Disordered" evidence="9">
    <location>
        <begin position="358"/>
        <end position="394"/>
    </location>
</feature>
<dbReference type="GO" id="GO:0046540">
    <property type="term" value="C:U4/U6 x U5 tri-snRNP complex"/>
    <property type="evidence" value="ECO:0007669"/>
    <property type="project" value="InterPro"/>
</dbReference>
<evidence type="ECO:0000256" key="3">
    <source>
        <dbReference type="ARBA" id="ARBA00022664"/>
    </source>
</evidence>
<dbReference type="InterPro" id="IPR027105">
    <property type="entry name" value="Prp31"/>
</dbReference>
<keyword evidence="6" id="KW-0508">mRNA splicing</keyword>
<dbReference type="GO" id="GO:0000244">
    <property type="term" value="P:spliceosomal tri-snRNP complex assembly"/>
    <property type="evidence" value="ECO:0007669"/>
    <property type="project" value="InterPro"/>
</dbReference>
<evidence type="ECO:0000256" key="4">
    <source>
        <dbReference type="ARBA" id="ARBA00022728"/>
    </source>
</evidence>
<gene>
    <name evidence="11" type="primary">PRP31</name>
    <name evidence="11" type="ORF">H4R34_003421</name>
</gene>
<dbReference type="InterPro" id="IPR036070">
    <property type="entry name" value="Nop_dom_sf"/>
</dbReference>
<evidence type="ECO:0000259" key="10">
    <source>
        <dbReference type="PROSITE" id="PS51358"/>
    </source>
</evidence>
<dbReference type="Gene3D" id="1.10.287.4070">
    <property type="match status" value="1"/>
</dbReference>
<organism evidence="11 12">
    <name type="scientific">Dimargaris verticillata</name>
    <dbReference type="NCBI Taxonomy" id="2761393"/>
    <lineage>
        <taxon>Eukaryota</taxon>
        <taxon>Fungi</taxon>
        <taxon>Fungi incertae sedis</taxon>
        <taxon>Zoopagomycota</taxon>
        <taxon>Kickxellomycotina</taxon>
        <taxon>Dimargaritomycetes</taxon>
        <taxon>Dimargaritales</taxon>
        <taxon>Dimargaritaceae</taxon>
        <taxon>Dimargaris</taxon>
    </lineage>
</organism>
<evidence type="ECO:0000256" key="1">
    <source>
        <dbReference type="ARBA" id="ARBA00004123"/>
    </source>
</evidence>
<comment type="subcellular location">
    <subcellularLocation>
        <location evidence="1">Nucleus</location>
    </subcellularLocation>
</comment>
<keyword evidence="8" id="KW-0687">Ribonucleoprotein</keyword>
<keyword evidence="3" id="KW-0507">mRNA processing</keyword>
<dbReference type="Proteomes" id="UP001151582">
    <property type="component" value="Unassembled WGS sequence"/>
</dbReference>
<name>A0A9W8B016_9FUNG</name>
<proteinExistence type="inferred from homology"/>
<protein>
    <submittedName>
        <fullName evidence="11">U4/U6-U5 snRNP complex subunit prp31</fullName>
    </submittedName>
</protein>
<feature type="domain" description="Nop" evidence="10">
    <location>
        <begin position="238"/>
        <end position="356"/>
    </location>
</feature>
<evidence type="ECO:0000313" key="11">
    <source>
        <dbReference type="EMBL" id="KAJ1977861.1"/>
    </source>
</evidence>
<comment type="caution">
    <text evidence="11">The sequence shown here is derived from an EMBL/GenBank/DDBJ whole genome shotgun (WGS) entry which is preliminary data.</text>
</comment>
<keyword evidence="12" id="KW-1185">Reference proteome</keyword>
<accession>A0A9W8B016</accession>
<dbReference type="GO" id="GO:0003723">
    <property type="term" value="F:RNA binding"/>
    <property type="evidence" value="ECO:0007669"/>
    <property type="project" value="UniProtKB-KW"/>
</dbReference>
<dbReference type="PANTHER" id="PTHR13904">
    <property type="entry name" value="PRE-MRNA SPLICING FACTOR PRP31"/>
    <property type="match status" value="1"/>
</dbReference>
<dbReference type="SUPFAM" id="SSF89124">
    <property type="entry name" value="Nop domain"/>
    <property type="match status" value="1"/>
</dbReference>
<dbReference type="GO" id="GO:0071011">
    <property type="term" value="C:precatalytic spliceosome"/>
    <property type="evidence" value="ECO:0007669"/>
    <property type="project" value="TreeGrafter"/>
</dbReference>
<keyword evidence="7" id="KW-0539">Nucleus</keyword>
<dbReference type="InterPro" id="IPR019175">
    <property type="entry name" value="Prp31_C"/>
</dbReference>
<dbReference type="SMART" id="SM00931">
    <property type="entry name" value="NOSIC"/>
    <property type="match status" value="1"/>
</dbReference>
<feature type="compositionally biased region" description="Basic residues" evidence="9">
    <location>
        <begin position="374"/>
        <end position="383"/>
    </location>
</feature>
<dbReference type="PROSITE" id="PS51358">
    <property type="entry name" value="NOP"/>
    <property type="match status" value="1"/>
</dbReference>
<dbReference type="InterPro" id="IPR012976">
    <property type="entry name" value="NOSIC"/>
</dbReference>
<sequence>MSLADELLADLNGLDDDFSDDADAQALDSLVAAATPVNAPEAHANPNRCSKPSNQTPAFDITDTNTVSVVAKLQASSQYQSTLTQIRQALTADSQSLATSLDPHLAATYRYEAEYELVVTASNLVTEIDEELVVLYQYVRDHYQAKFPGLESLIPNTLDYFKTVQAMENTSQVTHLDLKSFLPASVAMVVTVAASTTKGRPLPEPTLQAVMQACDMALDLNIDRQLILQFIESRMTVIAPNLTAVIGSTTAARLVGHVGGLRQLCQLAASALLVLGKARKVETGYSHIPAHKKDGFVYRSSAVQDQPVDLRTKAARMLSAKCTLAARIDLTRNYPGGDMGRQMRQDIDGKLAKLAEPLPSKKVKPLPAPLEAPKKRRGGKRARREKESHAMSELRKQQNRLVFGEAEQEADYIDEEIVGLGMIGRNSGNARAVTADQRIKATVSKKYRHLGSGSAITAPITAGTATSGLASSLAFTPAQGLELHNPTAAQQQELKDLSSRYFQSSRQMLQSKRKHTET</sequence>
<evidence type="ECO:0000256" key="5">
    <source>
        <dbReference type="ARBA" id="ARBA00022884"/>
    </source>
</evidence>
<keyword evidence="4" id="KW-0747">Spliceosome</keyword>
<evidence type="ECO:0000256" key="7">
    <source>
        <dbReference type="ARBA" id="ARBA00023242"/>
    </source>
</evidence>
<evidence type="ECO:0000256" key="2">
    <source>
        <dbReference type="ARBA" id="ARBA00005572"/>
    </source>
</evidence>
<dbReference type="OrthoDB" id="4771285at2759"/>
<reference evidence="11" key="1">
    <citation type="submission" date="2022-07" db="EMBL/GenBank/DDBJ databases">
        <title>Phylogenomic reconstructions and comparative analyses of Kickxellomycotina fungi.</title>
        <authorList>
            <person name="Reynolds N.K."/>
            <person name="Stajich J.E."/>
            <person name="Barry K."/>
            <person name="Grigoriev I.V."/>
            <person name="Crous P."/>
            <person name="Smith M.E."/>
        </authorList>
    </citation>
    <scope>NUCLEOTIDE SEQUENCE</scope>
    <source>
        <strain evidence="11">RSA 567</strain>
    </source>
</reference>
<evidence type="ECO:0000256" key="6">
    <source>
        <dbReference type="ARBA" id="ARBA00023187"/>
    </source>
</evidence>
<evidence type="ECO:0000256" key="9">
    <source>
        <dbReference type="SAM" id="MobiDB-lite"/>
    </source>
</evidence>